<evidence type="ECO:0000313" key="2">
    <source>
        <dbReference type="Proteomes" id="UP000251800"/>
    </source>
</evidence>
<dbReference type="RefSeq" id="WP_109719666.1">
    <property type="nucleotide sequence ID" value="NZ_QEQK01000005.1"/>
</dbReference>
<comment type="caution">
    <text evidence="1">The sequence shown here is derived from an EMBL/GenBank/DDBJ whole genome shotgun (WGS) entry which is preliminary data.</text>
</comment>
<reference evidence="1 2" key="1">
    <citation type="submission" date="2018-05" db="EMBL/GenBank/DDBJ databases">
        <title>Abyssibacter profundi OUC007T gen. nov., sp. nov, a marine bacterium isolated from seawater of the Mariana Trench.</title>
        <authorList>
            <person name="Zhou S."/>
        </authorList>
    </citation>
    <scope>NUCLEOTIDE SEQUENCE [LARGE SCALE GENOMIC DNA]</scope>
    <source>
        <strain evidence="1 2">OUC007</strain>
    </source>
</reference>
<gene>
    <name evidence="1" type="ORF">DEH80_06460</name>
</gene>
<accession>A0A363UM23</accession>
<proteinExistence type="predicted"/>
<protein>
    <submittedName>
        <fullName evidence="1">Uncharacterized protein</fullName>
    </submittedName>
</protein>
<dbReference type="EMBL" id="QEQK01000005">
    <property type="protein sequence ID" value="PWN56471.1"/>
    <property type="molecule type" value="Genomic_DNA"/>
</dbReference>
<sequence>MPPVDRARAALANEAARIICETGLKDYRLAKEKAAETLPAEAAAGMPRNIDVRDAVLAYQQVFGGAAFEQQLAELRRKAIRVMRWLAEFRPRLVGGVLTGAIGLEPRQHDIQLHLFADAVEELDIHFLNHGIEFDTGAVRLQVRRGVYEERPVCEFEFDGTPVAATVFSERAGRQPPISSVDDAPIRRATIKDIERLLAS</sequence>
<keyword evidence="2" id="KW-1185">Reference proteome</keyword>
<dbReference type="AlphaFoldDB" id="A0A363UM23"/>
<name>A0A363UM23_9GAMM</name>
<dbReference type="OrthoDB" id="5294130at2"/>
<evidence type="ECO:0000313" key="1">
    <source>
        <dbReference type="EMBL" id="PWN56471.1"/>
    </source>
</evidence>
<organism evidence="1 2">
    <name type="scientific">Abyssibacter profundi</name>
    <dbReference type="NCBI Taxonomy" id="2182787"/>
    <lineage>
        <taxon>Bacteria</taxon>
        <taxon>Pseudomonadati</taxon>
        <taxon>Pseudomonadota</taxon>
        <taxon>Gammaproteobacteria</taxon>
        <taxon>Chromatiales</taxon>
        <taxon>Oceanococcaceae</taxon>
        <taxon>Abyssibacter</taxon>
    </lineage>
</organism>
<dbReference type="Proteomes" id="UP000251800">
    <property type="component" value="Unassembled WGS sequence"/>
</dbReference>